<evidence type="ECO:0000256" key="1">
    <source>
        <dbReference type="ARBA" id="ARBA00012513"/>
    </source>
</evidence>
<dbReference type="GO" id="GO:0004713">
    <property type="term" value="F:protein tyrosine kinase activity"/>
    <property type="evidence" value="ECO:0007669"/>
    <property type="project" value="InterPro"/>
</dbReference>
<accession>A0A9R0ZIM8</accession>
<evidence type="ECO:0000256" key="6">
    <source>
        <dbReference type="ARBA" id="ARBA00022840"/>
    </source>
</evidence>
<organism evidence="10 11">
    <name type="scientific">Triticum turgidum subsp. durum</name>
    <name type="common">Durum wheat</name>
    <name type="synonym">Triticum durum</name>
    <dbReference type="NCBI Taxonomy" id="4567"/>
    <lineage>
        <taxon>Eukaryota</taxon>
        <taxon>Viridiplantae</taxon>
        <taxon>Streptophyta</taxon>
        <taxon>Embryophyta</taxon>
        <taxon>Tracheophyta</taxon>
        <taxon>Spermatophyta</taxon>
        <taxon>Magnoliopsida</taxon>
        <taxon>Liliopsida</taxon>
        <taxon>Poales</taxon>
        <taxon>Poaceae</taxon>
        <taxon>BOP clade</taxon>
        <taxon>Pooideae</taxon>
        <taxon>Triticodae</taxon>
        <taxon>Triticeae</taxon>
        <taxon>Triticinae</taxon>
        <taxon>Triticum</taxon>
    </lineage>
</organism>
<evidence type="ECO:0000256" key="2">
    <source>
        <dbReference type="ARBA" id="ARBA00022527"/>
    </source>
</evidence>
<dbReference type="InterPro" id="IPR000719">
    <property type="entry name" value="Prot_kinase_dom"/>
</dbReference>
<dbReference type="PROSITE" id="PS00108">
    <property type="entry name" value="PROTEIN_KINASE_ST"/>
    <property type="match status" value="1"/>
</dbReference>
<keyword evidence="3" id="KW-0808">Transferase</keyword>
<dbReference type="PROSITE" id="PS50011">
    <property type="entry name" value="PROTEIN_KINASE_DOM"/>
    <property type="match status" value="1"/>
</dbReference>
<dbReference type="PANTHER" id="PTHR45707:SF76">
    <property type="entry name" value="PROTEIN KINASE DOMAIN-CONTAINING PROTEIN"/>
    <property type="match status" value="1"/>
</dbReference>
<gene>
    <name evidence="10" type="ORF">TRITD_7Av1G196050</name>
</gene>
<evidence type="ECO:0000256" key="5">
    <source>
        <dbReference type="ARBA" id="ARBA00022777"/>
    </source>
</evidence>
<comment type="catalytic activity">
    <reaction evidence="7">
        <text>L-threonyl-[protein] + ATP = O-phospho-L-threonyl-[protein] + ADP + H(+)</text>
        <dbReference type="Rhea" id="RHEA:46608"/>
        <dbReference type="Rhea" id="RHEA-COMP:11060"/>
        <dbReference type="Rhea" id="RHEA-COMP:11605"/>
        <dbReference type="ChEBI" id="CHEBI:15378"/>
        <dbReference type="ChEBI" id="CHEBI:30013"/>
        <dbReference type="ChEBI" id="CHEBI:30616"/>
        <dbReference type="ChEBI" id="CHEBI:61977"/>
        <dbReference type="ChEBI" id="CHEBI:456216"/>
        <dbReference type="EC" id="2.7.11.1"/>
    </reaction>
</comment>
<dbReference type="InterPro" id="IPR020635">
    <property type="entry name" value="Tyr_kinase_cat_dom"/>
</dbReference>
<dbReference type="AlphaFoldDB" id="A0A9R0ZIM8"/>
<evidence type="ECO:0000313" key="11">
    <source>
        <dbReference type="Proteomes" id="UP000324705"/>
    </source>
</evidence>
<evidence type="ECO:0000256" key="8">
    <source>
        <dbReference type="ARBA" id="ARBA00048679"/>
    </source>
</evidence>
<evidence type="ECO:0000256" key="4">
    <source>
        <dbReference type="ARBA" id="ARBA00022741"/>
    </source>
</evidence>
<dbReference type="SUPFAM" id="SSF56112">
    <property type="entry name" value="Protein kinase-like (PK-like)"/>
    <property type="match status" value="1"/>
</dbReference>
<protein>
    <recommendedName>
        <fullName evidence="1">non-specific serine/threonine protein kinase</fullName>
        <ecNumber evidence="1">2.7.11.1</ecNumber>
    </recommendedName>
</protein>
<dbReference type="EC" id="2.7.11.1" evidence="1"/>
<dbReference type="SMART" id="SM00219">
    <property type="entry name" value="TyrKc"/>
    <property type="match status" value="1"/>
</dbReference>
<keyword evidence="5" id="KW-0418">Kinase</keyword>
<name>A0A9R0ZIM8_TRITD</name>
<dbReference type="InterPro" id="IPR008271">
    <property type="entry name" value="Ser/Thr_kinase_AS"/>
</dbReference>
<dbReference type="Proteomes" id="UP000324705">
    <property type="component" value="Chromosome 7A"/>
</dbReference>
<comment type="catalytic activity">
    <reaction evidence="8">
        <text>L-seryl-[protein] + ATP = O-phospho-L-seryl-[protein] + ADP + H(+)</text>
        <dbReference type="Rhea" id="RHEA:17989"/>
        <dbReference type="Rhea" id="RHEA-COMP:9863"/>
        <dbReference type="Rhea" id="RHEA-COMP:11604"/>
        <dbReference type="ChEBI" id="CHEBI:15378"/>
        <dbReference type="ChEBI" id="CHEBI:29999"/>
        <dbReference type="ChEBI" id="CHEBI:30616"/>
        <dbReference type="ChEBI" id="CHEBI:83421"/>
        <dbReference type="ChEBI" id="CHEBI:456216"/>
        <dbReference type="EC" id="2.7.11.1"/>
    </reaction>
</comment>
<proteinExistence type="predicted"/>
<evidence type="ECO:0000256" key="3">
    <source>
        <dbReference type="ARBA" id="ARBA00022679"/>
    </source>
</evidence>
<evidence type="ECO:0000313" key="10">
    <source>
        <dbReference type="EMBL" id="VAI77614.1"/>
    </source>
</evidence>
<evidence type="ECO:0000259" key="9">
    <source>
        <dbReference type="PROSITE" id="PS50011"/>
    </source>
</evidence>
<dbReference type="Gene3D" id="1.10.510.10">
    <property type="entry name" value="Transferase(Phosphotransferase) domain 1"/>
    <property type="match status" value="1"/>
</dbReference>
<dbReference type="PANTHER" id="PTHR45707">
    <property type="entry name" value="C2 CALCIUM/LIPID-BINDING PLANT PHOSPHORIBOSYLTRANSFERASE FAMILY PROTEIN"/>
    <property type="match status" value="1"/>
</dbReference>
<keyword evidence="2" id="KW-0723">Serine/threonine-protein kinase</keyword>
<dbReference type="EMBL" id="LT934123">
    <property type="protein sequence ID" value="VAI77614.1"/>
    <property type="molecule type" value="Genomic_DNA"/>
</dbReference>
<dbReference type="FunFam" id="1.10.510.10:FF:001023">
    <property type="entry name" value="Os07g0541700 protein"/>
    <property type="match status" value="1"/>
</dbReference>
<dbReference type="InterPro" id="IPR011009">
    <property type="entry name" value="Kinase-like_dom_sf"/>
</dbReference>
<evidence type="ECO:0000256" key="7">
    <source>
        <dbReference type="ARBA" id="ARBA00047899"/>
    </source>
</evidence>
<feature type="domain" description="Protein kinase" evidence="9">
    <location>
        <begin position="1"/>
        <end position="146"/>
    </location>
</feature>
<keyword evidence="6" id="KW-0067">ATP-binding</keyword>
<dbReference type="GO" id="GO:0005524">
    <property type="term" value="F:ATP binding"/>
    <property type="evidence" value="ECO:0007669"/>
    <property type="project" value="UniProtKB-KW"/>
</dbReference>
<reference evidence="10 11" key="1">
    <citation type="submission" date="2017-09" db="EMBL/GenBank/DDBJ databases">
        <authorList>
            <consortium name="International Durum Wheat Genome Sequencing Consortium (IDWGSC)"/>
            <person name="Milanesi L."/>
        </authorList>
    </citation>
    <scope>NUCLEOTIDE SEQUENCE [LARGE SCALE GENOMIC DNA]</scope>
    <source>
        <strain evidence="11">cv. Svevo</strain>
    </source>
</reference>
<dbReference type="GO" id="GO:0004674">
    <property type="term" value="F:protein serine/threonine kinase activity"/>
    <property type="evidence" value="ECO:0007669"/>
    <property type="project" value="UniProtKB-KW"/>
</dbReference>
<dbReference type="Pfam" id="PF00069">
    <property type="entry name" value="Pkinase"/>
    <property type="match status" value="1"/>
</dbReference>
<keyword evidence="11" id="KW-1185">Reference proteome</keyword>
<dbReference type="Gramene" id="TRITD7Av1G196050.1">
    <property type="protein sequence ID" value="TRITD7Av1G196050.1"/>
    <property type="gene ID" value="TRITD7Av1G196050"/>
</dbReference>
<sequence>MSQKQFENEVDLLMRLEHPNIVRLVGYCYEIENEHFPLNGKYVFAGKAESLLCLEYLPNGSLDEFLSDSDKSSRLDWHTRYKIIEGTCSGLQYLHKQTDGPIIHLDLKPANLLLNDALEPKLADFGLSRLLDQQGTVCTMEVNGTL</sequence>
<keyword evidence="4" id="KW-0547">Nucleotide-binding</keyword>
<dbReference type="OMA" id="GICQGSR"/>